<dbReference type="RefSeq" id="XP_024584124.1">
    <property type="nucleotide sequence ID" value="XM_024718757.1"/>
</dbReference>
<dbReference type="EMBL" id="CCYD01002863">
    <property type="protein sequence ID" value="CEG47755.1"/>
    <property type="molecule type" value="Genomic_DNA"/>
</dbReference>
<accession>A0A0N7L7Q8</accession>
<proteinExistence type="predicted"/>
<sequence length="115" mass="12709">MSGVITAKFNFKHCTSNSRIGEGERHVGDLAKAFDPLLDEMVNPSLRVTNSSVQGVQQNDLVVVAVNSARMKHRMWPKYRDWSPLAVAIYQLHKSAASNLQNDADGIVTGPYRAL</sequence>
<evidence type="ECO:0000313" key="2">
    <source>
        <dbReference type="Proteomes" id="UP000054928"/>
    </source>
</evidence>
<evidence type="ECO:0000313" key="1">
    <source>
        <dbReference type="EMBL" id="CEG47755.1"/>
    </source>
</evidence>
<reference evidence="2" key="1">
    <citation type="submission" date="2014-09" db="EMBL/GenBank/DDBJ databases">
        <authorList>
            <person name="Sharma Rahul"/>
            <person name="Thines Marco"/>
        </authorList>
    </citation>
    <scope>NUCLEOTIDE SEQUENCE [LARGE SCALE GENOMIC DNA]</scope>
</reference>
<dbReference type="GeneID" id="36400147"/>
<dbReference type="Proteomes" id="UP000054928">
    <property type="component" value="Unassembled WGS sequence"/>
</dbReference>
<organism evidence="1 2">
    <name type="scientific">Plasmopara halstedii</name>
    <name type="common">Downy mildew of sunflower</name>
    <dbReference type="NCBI Taxonomy" id="4781"/>
    <lineage>
        <taxon>Eukaryota</taxon>
        <taxon>Sar</taxon>
        <taxon>Stramenopiles</taxon>
        <taxon>Oomycota</taxon>
        <taxon>Peronosporomycetes</taxon>
        <taxon>Peronosporales</taxon>
        <taxon>Peronosporaceae</taxon>
        <taxon>Plasmopara</taxon>
    </lineage>
</organism>
<name>A0A0N7L7Q8_PLAHL</name>
<protein>
    <submittedName>
        <fullName evidence="1">Uncharacterized protein</fullName>
    </submittedName>
</protein>
<dbReference type="AlphaFoldDB" id="A0A0N7L7Q8"/>
<keyword evidence="2" id="KW-1185">Reference proteome</keyword>